<comment type="caution">
    <text evidence="1">The sequence shown here is derived from an EMBL/GenBank/DDBJ whole genome shotgun (WGS) entry which is preliminary data.</text>
</comment>
<dbReference type="Proteomes" id="UP001157156">
    <property type="component" value="Unassembled WGS sequence"/>
</dbReference>
<accession>A0ABQ6EQZ6</accession>
<dbReference type="EMBL" id="BSPV01000006">
    <property type="protein sequence ID" value="GLT15005.1"/>
    <property type="molecule type" value="Genomic_DNA"/>
</dbReference>
<organism evidence="1 2">
    <name type="scientific">Vibrio algivorus</name>
    <dbReference type="NCBI Taxonomy" id="1667024"/>
    <lineage>
        <taxon>Bacteria</taxon>
        <taxon>Pseudomonadati</taxon>
        <taxon>Pseudomonadota</taxon>
        <taxon>Gammaproteobacteria</taxon>
        <taxon>Vibrionales</taxon>
        <taxon>Vibrionaceae</taxon>
        <taxon>Vibrio</taxon>
    </lineage>
</organism>
<gene>
    <name evidence="1" type="ORF">GCM10007931_19800</name>
</gene>
<sequence length="127" mass="14405">MRNPNVNTTMAALLAGDNQEAMIYLGSLIQQNMHPLRAVRNEAWESLCELVHQMRNNMSGHNAPCVRVKANQIKRMASRGGIERAQFINDCVRQALHEDNDTHINALTVMRKYFEAAATVKDKRDSK</sequence>
<keyword evidence="2" id="KW-1185">Reference proteome</keyword>
<evidence type="ECO:0000313" key="2">
    <source>
        <dbReference type="Proteomes" id="UP001157156"/>
    </source>
</evidence>
<proteinExistence type="predicted"/>
<dbReference type="RefSeq" id="WP_089122332.1">
    <property type="nucleotide sequence ID" value="NZ_BSPV01000006.1"/>
</dbReference>
<evidence type="ECO:0000313" key="1">
    <source>
        <dbReference type="EMBL" id="GLT15005.1"/>
    </source>
</evidence>
<name>A0ABQ6EQZ6_9VIBR</name>
<protein>
    <submittedName>
        <fullName evidence="1">Uncharacterized protein</fullName>
    </submittedName>
</protein>
<reference evidence="2" key="1">
    <citation type="journal article" date="2019" name="Int. J. Syst. Evol. Microbiol.">
        <title>The Global Catalogue of Microorganisms (GCM) 10K type strain sequencing project: providing services to taxonomists for standard genome sequencing and annotation.</title>
        <authorList>
            <consortium name="The Broad Institute Genomics Platform"/>
            <consortium name="The Broad Institute Genome Sequencing Center for Infectious Disease"/>
            <person name="Wu L."/>
            <person name="Ma J."/>
        </authorList>
    </citation>
    <scope>NUCLEOTIDE SEQUENCE [LARGE SCALE GENOMIC DNA]</scope>
    <source>
        <strain evidence="2">NBRC 111146</strain>
    </source>
</reference>